<keyword evidence="2" id="KW-1185">Reference proteome</keyword>
<accession>A0A3D9FCJ5</accession>
<evidence type="ECO:0000313" key="1">
    <source>
        <dbReference type="EMBL" id="RED15524.1"/>
    </source>
</evidence>
<organism evidence="1 2">
    <name type="scientific">Parasphingopyxis lamellibrachiae</name>
    <dbReference type="NCBI Taxonomy" id="680125"/>
    <lineage>
        <taxon>Bacteria</taxon>
        <taxon>Pseudomonadati</taxon>
        <taxon>Pseudomonadota</taxon>
        <taxon>Alphaproteobacteria</taxon>
        <taxon>Sphingomonadales</taxon>
        <taxon>Sphingomonadaceae</taxon>
        <taxon>Parasphingopyxis</taxon>
    </lineage>
</organism>
<dbReference type="Pfam" id="PF22391">
    <property type="entry name" value="DUF6975"/>
    <property type="match status" value="1"/>
</dbReference>
<proteinExistence type="predicted"/>
<gene>
    <name evidence="1" type="ORF">DFR46_0519</name>
</gene>
<dbReference type="AlphaFoldDB" id="A0A3D9FCJ5"/>
<dbReference type="Proteomes" id="UP000256310">
    <property type="component" value="Unassembled WGS sequence"/>
</dbReference>
<dbReference type="EMBL" id="QRDP01000004">
    <property type="protein sequence ID" value="RED15524.1"/>
    <property type="molecule type" value="Genomic_DNA"/>
</dbReference>
<protein>
    <submittedName>
        <fullName evidence="1">Uncharacterized protein</fullName>
    </submittedName>
</protein>
<sequence>MMHGVAKTAGHNSLVESLPALIERDGSAGHRYVSSAQLNSDVDAARNLADAVHYLGILHGHNPGVVELASLKTALPEARTWLEQAEQGFGRERLFLSQLTVAAGPLPSTPGHDKSEAAVLSQRHAIETLARSERTGCALGAAMALVLDWQEIRAVLLAAAEKLDIEAPRSALPVASDTLALADTFGENPAIQRAVAFGAEQILAQHRGLWNLLEARVAARDMW</sequence>
<evidence type="ECO:0000313" key="2">
    <source>
        <dbReference type="Proteomes" id="UP000256310"/>
    </source>
</evidence>
<dbReference type="InterPro" id="IPR054248">
    <property type="entry name" value="DUF6975"/>
</dbReference>
<comment type="caution">
    <text evidence="1">The sequence shown here is derived from an EMBL/GenBank/DDBJ whole genome shotgun (WGS) entry which is preliminary data.</text>
</comment>
<name>A0A3D9FCJ5_9SPHN</name>
<dbReference type="RefSeq" id="WP_116237107.1">
    <property type="nucleotide sequence ID" value="NZ_QRDP01000004.1"/>
</dbReference>
<reference evidence="1 2" key="1">
    <citation type="submission" date="2018-07" db="EMBL/GenBank/DDBJ databases">
        <title>Genomic Encyclopedia of Type Strains, Phase IV (KMG-IV): sequencing the most valuable type-strain genomes for metagenomic binning, comparative biology and taxonomic classification.</title>
        <authorList>
            <person name="Goeker M."/>
        </authorList>
    </citation>
    <scope>NUCLEOTIDE SEQUENCE [LARGE SCALE GENOMIC DNA]</scope>
    <source>
        <strain evidence="1 2">DSM 26725</strain>
    </source>
</reference>
<dbReference type="OrthoDB" id="7468483at2"/>